<feature type="domain" description="Amidohydrolase-related" evidence="6">
    <location>
        <begin position="48"/>
        <end position="120"/>
    </location>
</feature>
<accession>A0A7C1FLH8</accession>
<comment type="PTM">
    <text evidence="5">Carbamylation allows a single lysine to coordinate two divalent metal cations.</text>
</comment>
<dbReference type="PANTHER" id="PTHR11647:SF1">
    <property type="entry name" value="COLLAPSIN RESPONSE MEDIATOR PROTEIN"/>
    <property type="match status" value="1"/>
</dbReference>
<dbReference type="PANTHER" id="PTHR11647">
    <property type="entry name" value="HYDRANTOINASE/DIHYDROPYRIMIDINASE FAMILY MEMBER"/>
    <property type="match status" value="1"/>
</dbReference>
<evidence type="ECO:0000256" key="3">
    <source>
        <dbReference type="ARBA" id="ARBA00022723"/>
    </source>
</evidence>
<dbReference type="InterPro" id="IPR011778">
    <property type="entry name" value="Hydantoinase/dihydroPyrase"/>
</dbReference>
<dbReference type="AlphaFoldDB" id="A0A7C1FLH8"/>
<dbReference type="CDD" id="cd01314">
    <property type="entry name" value="D-HYD"/>
    <property type="match status" value="1"/>
</dbReference>
<keyword evidence="3" id="KW-0479">Metal-binding</keyword>
<name>A0A7C1FLH8_9CHLR</name>
<evidence type="ECO:0000313" key="7">
    <source>
        <dbReference type="EMBL" id="HDX31953.1"/>
    </source>
</evidence>
<dbReference type="EC" id="3.5.2.2" evidence="7"/>
<feature type="domain" description="Amidohydrolase-related" evidence="6">
    <location>
        <begin position="285"/>
        <end position="431"/>
    </location>
</feature>
<organism evidence="7">
    <name type="scientific">Caldilinea aerophila</name>
    <dbReference type="NCBI Taxonomy" id="133453"/>
    <lineage>
        <taxon>Bacteria</taxon>
        <taxon>Bacillati</taxon>
        <taxon>Chloroflexota</taxon>
        <taxon>Caldilineae</taxon>
        <taxon>Caldilineales</taxon>
        <taxon>Caldilineaceae</taxon>
        <taxon>Caldilinea</taxon>
    </lineage>
</organism>
<evidence type="ECO:0000256" key="1">
    <source>
        <dbReference type="ARBA" id="ARBA00001947"/>
    </source>
</evidence>
<dbReference type="Gene3D" id="2.30.40.10">
    <property type="entry name" value="Urease, subunit C, domain 1"/>
    <property type="match status" value="1"/>
</dbReference>
<evidence type="ECO:0000259" key="6">
    <source>
        <dbReference type="Pfam" id="PF01979"/>
    </source>
</evidence>
<dbReference type="GO" id="GO:0046872">
    <property type="term" value="F:metal ion binding"/>
    <property type="evidence" value="ECO:0007669"/>
    <property type="project" value="UniProtKB-KW"/>
</dbReference>
<dbReference type="GO" id="GO:0004157">
    <property type="term" value="F:dihydropyrimidinase activity"/>
    <property type="evidence" value="ECO:0007669"/>
    <property type="project" value="UniProtKB-EC"/>
</dbReference>
<dbReference type="Gene3D" id="3.20.20.140">
    <property type="entry name" value="Metal-dependent hydrolases"/>
    <property type="match status" value="1"/>
</dbReference>
<comment type="cofactor">
    <cofactor evidence="1">
        <name>Zn(2+)</name>
        <dbReference type="ChEBI" id="CHEBI:29105"/>
    </cofactor>
</comment>
<dbReference type="SUPFAM" id="SSF51556">
    <property type="entry name" value="Metallo-dependent hydrolases"/>
    <property type="match status" value="1"/>
</dbReference>
<evidence type="ECO:0000256" key="2">
    <source>
        <dbReference type="ARBA" id="ARBA00008829"/>
    </source>
</evidence>
<reference evidence="7" key="1">
    <citation type="journal article" date="2020" name="mSystems">
        <title>Genome- and Community-Level Interaction Insights into Carbon Utilization and Element Cycling Functions of Hydrothermarchaeota in Hydrothermal Sediment.</title>
        <authorList>
            <person name="Zhou Z."/>
            <person name="Liu Y."/>
            <person name="Xu W."/>
            <person name="Pan J."/>
            <person name="Luo Z.H."/>
            <person name="Li M."/>
        </authorList>
    </citation>
    <scope>NUCLEOTIDE SEQUENCE [LARGE SCALE GENOMIC DNA]</scope>
    <source>
        <strain evidence="7">SpSt-289</strain>
    </source>
</reference>
<sequence length="456" mass="49352">MYDLVIRNGLLVEADGVTKADLAIDGEQIVAIGLSLQGRRVIDATDCYVLPGGIDPHVHLQMPLAGMVSTDDFRTGTIAAACGGTTTIIDFVEPKPGQSMLEALALRQGEAADKVAIDYGLHMTIPTWHANAPDGLKDVPAVVEAGCLSFKMYQAYEGLVLDDVALLRALTAVGEAGGRTVLHSETGPVLDYLRAEALAEGHTEPIWHAYTRPAPLEASAVHRAAELADLASCPLYIFHVGCQESVEAILQARRRHIDIWGETCPQYLLLNAEEHLGGANGALYVCAPPLRSVEDNRAMWHALAQDALQVVSTDHCPWTIEEKQQPDFTRIPGGVPGIEARLSLVYHFGVNQGLLTLERWVEVCSTNAARWMGLTRKGRLAPGYDADVVIFDPARSKRITPATLHEAAGWTPYDGMEVCGWPRTVLLRGKVIVENEQYVGTPGDGCFVPRRASALS</sequence>
<dbReference type="SUPFAM" id="SSF51338">
    <property type="entry name" value="Composite domain of metallo-dependent hydrolases"/>
    <property type="match status" value="1"/>
</dbReference>
<comment type="caution">
    <text evidence="7">The sequence shown here is derived from an EMBL/GenBank/DDBJ whole genome shotgun (WGS) entry which is preliminary data.</text>
</comment>
<dbReference type="InterPro" id="IPR011059">
    <property type="entry name" value="Metal-dep_hydrolase_composite"/>
</dbReference>
<evidence type="ECO:0000256" key="4">
    <source>
        <dbReference type="ARBA" id="ARBA00022801"/>
    </source>
</evidence>
<dbReference type="NCBIfam" id="TIGR02033">
    <property type="entry name" value="D-hydantoinase"/>
    <property type="match status" value="1"/>
</dbReference>
<dbReference type="InterPro" id="IPR032466">
    <property type="entry name" value="Metal_Hydrolase"/>
</dbReference>
<dbReference type="GO" id="GO:0005829">
    <property type="term" value="C:cytosol"/>
    <property type="evidence" value="ECO:0007669"/>
    <property type="project" value="TreeGrafter"/>
</dbReference>
<proteinExistence type="inferred from homology"/>
<comment type="similarity">
    <text evidence="2">Belongs to the metallo-dependent hydrolases superfamily. Hydantoinase/dihydropyrimidinase family.</text>
</comment>
<protein>
    <submittedName>
        <fullName evidence="7">Dihydropyrimidinase</fullName>
        <ecNumber evidence="7">3.5.2.2</ecNumber>
    </submittedName>
</protein>
<dbReference type="EMBL" id="DSMG01000105">
    <property type="protein sequence ID" value="HDX31953.1"/>
    <property type="molecule type" value="Genomic_DNA"/>
</dbReference>
<gene>
    <name evidence="7" type="primary">hydA</name>
    <name evidence="7" type="ORF">ENQ20_10755</name>
</gene>
<evidence type="ECO:0000256" key="5">
    <source>
        <dbReference type="PIRSR" id="PIRSR611778-50"/>
    </source>
</evidence>
<dbReference type="InterPro" id="IPR006680">
    <property type="entry name" value="Amidohydro-rel"/>
</dbReference>
<dbReference type="InterPro" id="IPR050378">
    <property type="entry name" value="Metallo-dep_Hydrolases_sf"/>
</dbReference>
<dbReference type="FunFam" id="3.20.20.140:FF:000174">
    <property type="entry name" value="Dihydropyrimidinase-related protein 2"/>
    <property type="match status" value="1"/>
</dbReference>
<keyword evidence="4 7" id="KW-0378">Hydrolase</keyword>
<dbReference type="Pfam" id="PF01979">
    <property type="entry name" value="Amidohydro_1"/>
    <property type="match status" value="2"/>
</dbReference>
<feature type="modified residue" description="N6-carboxylysine" evidence="5">
    <location>
        <position position="151"/>
    </location>
</feature>